<dbReference type="SUPFAM" id="SSF48371">
    <property type="entry name" value="ARM repeat"/>
    <property type="match status" value="1"/>
</dbReference>
<evidence type="ECO:0000313" key="7">
    <source>
        <dbReference type="EMBL" id="VEL23987.1"/>
    </source>
</evidence>
<dbReference type="GO" id="GO:0031267">
    <property type="term" value="F:small GTPase binding"/>
    <property type="evidence" value="ECO:0007669"/>
    <property type="project" value="InterPro"/>
</dbReference>
<evidence type="ECO:0000256" key="1">
    <source>
        <dbReference type="ARBA" id="ARBA00004496"/>
    </source>
</evidence>
<dbReference type="Pfam" id="PF02985">
    <property type="entry name" value="HEAT"/>
    <property type="match status" value="1"/>
</dbReference>
<dbReference type="PANTHER" id="PTHR10527">
    <property type="entry name" value="IMPORTIN BETA"/>
    <property type="match status" value="1"/>
</dbReference>
<sequence length="410" mass="45406">MAAAVGLLSVLQKTISPDQHELEVAQHFLEEAAKSNLPALLTQLSDILADVKNDPVVRMQAGLQLKNALYSKDEAINKVYQNRWLQFPPDQREHIKQNCFSTLGTEGSGRSSAAQCVAYIACAEIPVKQWPHLIVSLCQNILRPDASESLKHATLEAMGYICQDIVPEILVSQSNEILTAIICGMKKDEPSENVRLAATTALLNSLEFTKHNFDIENERNYIMTVVCESTQSPNPQIRVAALQCLVKIMSLYYCHMEMYMGQALFAITYDAMNSDIPEVALQGIEFWSTVCDEELDLALEATECMSKGVPPAISSKFYAKGALEHITPILMRIMAQQDEAADDDDWNPSKAAGVCLVLLAQCCEDSIVPLVIPFVNDNIKHENWRMRDAAIMAFGSILEGPNTDALKVNQ</sequence>
<evidence type="ECO:0000256" key="4">
    <source>
        <dbReference type="ARBA" id="ARBA00022737"/>
    </source>
</evidence>
<dbReference type="SMART" id="SM00913">
    <property type="entry name" value="IBN_N"/>
    <property type="match status" value="1"/>
</dbReference>
<dbReference type="InterPro" id="IPR016024">
    <property type="entry name" value="ARM-type_fold"/>
</dbReference>
<keyword evidence="2" id="KW-0813">Transport</keyword>
<name>A0A448WZE7_9PLAT</name>
<dbReference type="Proteomes" id="UP000784294">
    <property type="component" value="Unassembled WGS sequence"/>
</dbReference>
<evidence type="ECO:0000313" key="8">
    <source>
        <dbReference type="Proteomes" id="UP000784294"/>
    </source>
</evidence>
<evidence type="ECO:0000256" key="2">
    <source>
        <dbReference type="ARBA" id="ARBA00022448"/>
    </source>
</evidence>
<comment type="subcellular location">
    <subcellularLocation>
        <location evidence="1">Cytoplasm</location>
    </subcellularLocation>
</comment>
<gene>
    <name evidence="7" type="ORF">PXEA_LOCUS17427</name>
</gene>
<dbReference type="EMBL" id="CAAALY010065136">
    <property type="protein sequence ID" value="VEL23987.1"/>
    <property type="molecule type" value="Genomic_DNA"/>
</dbReference>
<dbReference type="InterPro" id="IPR001494">
    <property type="entry name" value="Importin-beta_N"/>
</dbReference>
<feature type="domain" description="Importin N-terminal" evidence="6">
    <location>
        <begin position="25"/>
        <end position="105"/>
    </location>
</feature>
<keyword evidence="8" id="KW-1185">Reference proteome</keyword>
<evidence type="ECO:0000259" key="6">
    <source>
        <dbReference type="PROSITE" id="PS50166"/>
    </source>
</evidence>
<dbReference type="AlphaFoldDB" id="A0A448WZE7"/>
<evidence type="ECO:0000256" key="3">
    <source>
        <dbReference type="ARBA" id="ARBA00022490"/>
    </source>
</evidence>
<organism evidence="7 8">
    <name type="scientific">Protopolystoma xenopodis</name>
    <dbReference type="NCBI Taxonomy" id="117903"/>
    <lineage>
        <taxon>Eukaryota</taxon>
        <taxon>Metazoa</taxon>
        <taxon>Spiralia</taxon>
        <taxon>Lophotrochozoa</taxon>
        <taxon>Platyhelminthes</taxon>
        <taxon>Monogenea</taxon>
        <taxon>Polyopisthocotylea</taxon>
        <taxon>Polystomatidea</taxon>
        <taxon>Polystomatidae</taxon>
        <taxon>Protopolystoma</taxon>
    </lineage>
</organism>
<dbReference type="InterPro" id="IPR011989">
    <property type="entry name" value="ARM-like"/>
</dbReference>
<dbReference type="InterPro" id="IPR000357">
    <property type="entry name" value="HEAT"/>
</dbReference>
<comment type="caution">
    <text evidence="7">The sequence shown here is derived from an EMBL/GenBank/DDBJ whole genome shotgun (WGS) entry which is preliminary data.</text>
</comment>
<keyword evidence="4" id="KW-0677">Repeat</keyword>
<keyword evidence="5" id="KW-0653">Protein transport</keyword>
<dbReference type="Pfam" id="PF03810">
    <property type="entry name" value="IBN_N"/>
    <property type="match status" value="1"/>
</dbReference>
<dbReference type="InterPro" id="IPR040122">
    <property type="entry name" value="Importin_beta"/>
</dbReference>
<evidence type="ECO:0000256" key="5">
    <source>
        <dbReference type="ARBA" id="ARBA00022927"/>
    </source>
</evidence>
<proteinExistence type="predicted"/>
<protein>
    <recommendedName>
        <fullName evidence="6">Importin N-terminal domain-containing protein</fullName>
    </recommendedName>
</protein>
<dbReference type="PROSITE" id="PS50166">
    <property type="entry name" value="IMPORTIN_B_NT"/>
    <property type="match status" value="1"/>
</dbReference>
<reference evidence="7" key="1">
    <citation type="submission" date="2018-11" db="EMBL/GenBank/DDBJ databases">
        <authorList>
            <consortium name="Pathogen Informatics"/>
        </authorList>
    </citation>
    <scope>NUCLEOTIDE SEQUENCE</scope>
</reference>
<dbReference type="OrthoDB" id="10263328at2759"/>
<keyword evidence="3" id="KW-0963">Cytoplasm</keyword>
<dbReference type="GO" id="GO:0005634">
    <property type="term" value="C:nucleus"/>
    <property type="evidence" value="ECO:0007669"/>
    <property type="project" value="UniProtKB-SubCell"/>
</dbReference>
<dbReference type="Gene3D" id="1.25.10.10">
    <property type="entry name" value="Leucine-rich Repeat Variant"/>
    <property type="match status" value="1"/>
</dbReference>
<dbReference type="GO" id="GO:0005737">
    <property type="term" value="C:cytoplasm"/>
    <property type="evidence" value="ECO:0007669"/>
    <property type="project" value="UniProtKB-SubCell"/>
</dbReference>
<accession>A0A448WZE7</accession>
<dbReference type="GO" id="GO:0006606">
    <property type="term" value="P:protein import into nucleus"/>
    <property type="evidence" value="ECO:0007669"/>
    <property type="project" value="InterPro"/>
</dbReference>